<feature type="transmembrane region" description="Helical" evidence="9">
    <location>
        <begin position="198"/>
        <end position="218"/>
    </location>
</feature>
<feature type="domain" description="Cytochrome c assembly protein" evidence="10">
    <location>
        <begin position="5"/>
        <end position="181"/>
    </location>
</feature>
<dbReference type="RefSeq" id="WP_284369117.1">
    <property type="nucleotide sequence ID" value="NZ_BSNJ01000001.1"/>
</dbReference>
<dbReference type="InterPro" id="IPR002541">
    <property type="entry name" value="Cyt_c_assembly"/>
</dbReference>
<protein>
    <recommendedName>
        <fullName evidence="4 9">Heme exporter protein C</fullName>
    </recommendedName>
    <alternativeName>
        <fullName evidence="9">Cytochrome c-type biogenesis protein</fullName>
    </alternativeName>
</protein>
<keyword evidence="6 9" id="KW-0201">Cytochrome c-type biogenesis</keyword>
<evidence type="ECO:0000256" key="4">
    <source>
        <dbReference type="ARBA" id="ARBA00016463"/>
    </source>
</evidence>
<dbReference type="Pfam" id="PF01578">
    <property type="entry name" value="Cytochrom_C_asm"/>
    <property type="match status" value="1"/>
</dbReference>
<keyword evidence="9" id="KW-1003">Cell membrane</keyword>
<evidence type="ECO:0000256" key="2">
    <source>
        <dbReference type="ARBA" id="ARBA00004141"/>
    </source>
</evidence>
<evidence type="ECO:0000256" key="9">
    <source>
        <dbReference type="RuleBase" id="RU364092"/>
    </source>
</evidence>
<keyword evidence="9" id="KW-0813">Transport</keyword>
<evidence type="ECO:0000313" key="12">
    <source>
        <dbReference type="Proteomes" id="UP001161390"/>
    </source>
</evidence>
<organism evidence="11 12">
    <name type="scientific">Algimonas porphyrae</name>
    <dbReference type="NCBI Taxonomy" id="1128113"/>
    <lineage>
        <taxon>Bacteria</taxon>
        <taxon>Pseudomonadati</taxon>
        <taxon>Pseudomonadota</taxon>
        <taxon>Alphaproteobacteria</taxon>
        <taxon>Maricaulales</taxon>
        <taxon>Robiginitomaculaceae</taxon>
        <taxon>Algimonas</taxon>
    </lineage>
</organism>
<evidence type="ECO:0000256" key="8">
    <source>
        <dbReference type="ARBA" id="ARBA00023136"/>
    </source>
</evidence>
<evidence type="ECO:0000256" key="7">
    <source>
        <dbReference type="ARBA" id="ARBA00022989"/>
    </source>
</evidence>
<dbReference type="NCBIfam" id="TIGR01191">
    <property type="entry name" value="ccmC"/>
    <property type="match status" value="1"/>
</dbReference>
<keyword evidence="9" id="KW-0997">Cell inner membrane</keyword>
<dbReference type="EMBL" id="BSNJ01000001">
    <property type="protein sequence ID" value="GLQ19366.1"/>
    <property type="molecule type" value="Genomic_DNA"/>
</dbReference>
<feature type="transmembrane region" description="Helical" evidence="9">
    <location>
        <begin position="155"/>
        <end position="178"/>
    </location>
</feature>
<proteinExistence type="inferred from homology"/>
<accession>A0ABQ5UW24</accession>
<comment type="subcellular location">
    <subcellularLocation>
        <location evidence="9">Cell inner membrane</location>
    </subcellularLocation>
    <subcellularLocation>
        <location evidence="2">Membrane</location>
        <topology evidence="2">Multi-pass membrane protein</topology>
    </subcellularLocation>
</comment>
<comment type="similarity">
    <text evidence="3 9">Belongs to the CcmC/CycZ/HelC family.</text>
</comment>
<comment type="caution">
    <text evidence="11">The sequence shown here is derived from an EMBL/GenBank/DDBJ whole genome shotgun (WGS) entry which is preliminary data.</text>
</comment>
<dbReference type="InterPro" id="IPR003557">
    <property type="entry name" value="Cyt_c_biogenesis_CcmC"/>
</dbReference>
<dbReference type="PANTHER" id="PTHR30071:SF1">
    <property type="entry name" value="CYTOCHROME B_B6 PROTEIN-RELATED"/>
    <property type="match status" value="1"/>
</dbReference>
<feature type="transmembrane region" description="Helical" evidence="9">
    <location>
        <begin position="59"/>
        <end position="81"/>
    </location>
</feature>
<feature type="transmembrane region" description="Helical" evidence="9">
    <location>
        <begin position="21"/>
        <end position="39"/>
    </location>
</feature>
<sequence>MIARFANPQRFVSLSRWLVPIFGWGALITLALGLWQALITSPAEVEHGQTVRIMYVHVPAAWSAMGAYTAIAIASLVSFVWRHPLADLAARSLALPGAAFTALALITGALWGKPDWGTYWQWDGRMTSVLVLLFIYIGYMAIWQVVEDRKRAARLAAITAMVGWINIPIIKFSVEWWNSLHQSATVSSPGAPGLAPELLTPLLLMGLGYTLLLGWLTLRAMLGEIARMRAARAPKQTASARMEAF</sequence>
<keyword evidence="7 9" id="KW-1133">Transmembrane helix</keyword>
<feature type="transmembrane region" description="Helical" evidence="9">
    <location>
        <begin position="93"/>
        <end position="112"/>
    </location>
</feature>
<reference evidence="11" key="1">
    <citation type="journal article" date="2014" name="Int. J. Syst. Evol. Microbiol.">
        <title>Complete genome of a new Firmicutes species belonging to the dominant human colonic microbiota ('Ruminococcus bicirculans') reveals two chromosomes and a selective capacity to utilize plant glucans.</title>
        <authorList>
            <consortium name="NISC Comparative Sequencing Program"/>
            <person name="Wegmann U."/>
            <person name="Louis P."/>
            <person name="Goesmann A."/>
            <person name="Henrissat B."/>
            <person name="Duncan S.H."/>
            <person name="Flint H.J."/>
        </authorList>
    </citation>
    <scope>NUCLEOTIDE SEQUENCE</scope>
    <source>
        <strain evidence="11">NBRC 108216</strain>
    </source>
</reference>
<evidence type="ECO:0000256" key="3">
    <source>
        <dbReference type="ARBA" id="ARBA00005840"/>
    </source>
</evidence>
<evidence type="ECO:0000256" key="5">
    <source>
        <dbReference type="ARBA" id="ARBA00022692"/>
    </source>
</evidence>
<dbReference type="Proteomes" id="UP001161390">
    <property type="component" value="Unassembled WGS sequence"/>
</dbReference>
<dbReference type="PANTHER" id="PTHR30071">
    <property type="entry name" value="HEME EXPORTER PROTEIN C"/>
    <property type="match status" value="1"/>
</dbReference>
<name>A0ABQ5UW24_9PROT</name>
<evidence type="ECO:0000256" key="6">
    <source>
        <dbReference type="ARBA" id="ARBA00022748"/>
    </source>
</evidence>
<gene>
    <name evidence="11" type="primary">cycZ</name>
    <name evidence="9" type="synonym">ccmC</name>
    <name evidence="11" type="ORF">GCM10007854_03210</name>
</gene>
<feature type="transmembrane region" description="Helical" evidence="9">
    <location>
        <begin position="124"/>
        <end position="143"/>
    </location>
</feature>
<reference evidence="11" key="2">
    <citation type="submission" date="2023-01" db="EMBL/GenBank/DDBJ databases">
        <title>Draft genome sequence of Algimonas porphyrae strain NBRC 108216.</title>
        <authorList>
            <person name="Sun Q."/>
            <person name="Mori K."/>
        </authorList>
    </citation>
    <scope>NUCLEOTIDE SEQUENCE</scope>
    <source>
        <strain evidence="11">NBRC 108216</strain>
    </source>
</reference>
<dbReference type="PRINTS" id="PR01386">
    <property type="entry name" value="CCMCBIOGNSIS"/>
</dbReference>
<keyword evidence="5 9" id="KW-0812">Transmembrane</keyword>
<evidence type="ECO:0000313" key="11">
    <source>
        <dbReference type="EMBL" id="GLQ19366.1"/>
    </source>
</evidence>
<evidence type="ECO:0000256" key="1">
    <source>
        <dbReference type="ARBA" id="ARBA00002442"/>
    </source>
</evidence>
<evidence type="ECO:0000259" key="10">
    <source>
        <dbReference type="Pfam" id="PF01578"/>
    </source>
</evidence>
<comment type="function">
    <text evidence="1 9">Required for the export of heme to the periplasm for the biogenesis of c-type cytochromes.</text>
</comment>
<dbReference type="InterPro" id="IPR045062">
    <property type="entry name" value="Cyt_c_biogenesis_CcsA/CcmC"/>
</dbReference>
<keyword evidence="8 9" id="KW-0472">Membrane</keyword>
<keyword evidence="12" id="KW-1185">Reference proteome</keyword>